<evidence type="ECO:0000313" key="4">
    <source>
        <dbReference type="Proteomes" id="UP001208540"/>
    </source>
</evidence>
<dbReference type="AlphaFoldDB" id="A0AAW5VAH9"/>
<comment type="caution">
    <text evidence="3">The sequence shown here is derived from an EMBL/GenBank/DDBJ whole genome shotgun (WGS) entry which is preliminary data.</text>
</comment>
<evidence type="ECO:0000313" key="5">
    <source>
        <dbReference type="Proteomes" id="UP001208912"/>
    </source>
</evidence>
<sequence length="141" mass="16580">MPTMDQIKTQLQGLLKNHPNVNIDILIAYHPAFTCLPEILEDEELIQGYCMGLLESKKQKMGAGKWIVLLTNKRFYFIRKLMFRSKFDSIPIELPDIKKLTPKMGWFFGKIQWETEDDTIQMLQIGKKDYEFFLPCLEGFL</sequence>
<dbReference type="InterPro" id="IPR039519">
    <property type="entry name" value="YokE-like_PH"/>
</dbReference>
<dbReference type="EMBL" id="JAMQPL010000001">
    <property type="protein sequence ID" value="MCW7528808.1"/>
    <property type="molecule type" value="Genomic_DNA"/>
</dbReference>
<dbReference type="EMBL" id="JAMQPM010000001">
    <property type="protein sequence ID" value="MCW7524940.1"/>
    <property type="molecule type" value="Genomic_DNA"/>
</dbReference>
<name>A0AAW5VAH9_9LEPT</name>
<dbReference type="Proteomes" id="UP001208540">
    <property type="component" value="Unassembled WGS sequence"/>
</dbReference>
<gene>
    <name evidence="2" type="ORF">ND861_01155</name>
    <name evidence="3" type="ORF">ND862_01160</name>
</gene>
<evidence type="ECO:0000313" key="2">
    <source>
        <dbReference type="EMBL" id="MCW7524940.1"/>
    </source>
</evidence>
<reference evidence="3 5" key="1">
    <citation type="submission" date="2022-06" db="EMBL/GenBank/DDBJ databases">
        <title>Leptospira isolates from biofilms formed at urban environments.</title>
        <authorList>
            <person name="Ribeiro P.S."/>
            <person name="Sousa T."/>
            <person name="Carvalho N."/>
            <person name="Aburjaile F."/>
            <person name="Neves F."/>
            <person name="Oliveira D."/>
            <person name="Blanco L."/>
            <person name="Lima J."/>
            <person name="Costa F."/>
            <person name="Brenig B."/>
            <person name="Soares S."/>
            <person name="Ramos R."/>
            <person name="Goes-Neto A."/>
            <person name="Matiuzzi M."/>
            <person name="Azevedo V."/>
            <person name="Ristow P."/>
        </authorList>
    </citation>
    <scope>NUCLEOTIDE SEQUENCE</scope>
    <source>
        <strain evidence="2 5">VSF19</strain>
        <strain evidence="3">VSF20</strain>
    </source>
</reference>
<protein>
    <submittedName>
        <fullName evidence="3">PH domain-containing protein</fullName>
    </submittedName>
</protein>
<proteinExistence type="predicted"/>
<evidence type="ECO:0000259" key="1">
    <source>
        <dbReference type="Pfam" id="PF14470"/>
    </source>
</evidence>
<accession>A0AAW5VAH9</accession>
<dbReference type="Pfam" id="PF14470">
    <property type="entry name" value="bPH_3"/>
    <property type="match status" value="1"/>
</dbReference>
<organism evidence="3 4">
    <name type="scientific">Leptospira soteropolitanensis</name>
    <dbReference type="NCBI Taxonomy" id="2950025"/>
    <lineage>
        <taxon>Bacteria</taxon>
        <taxon>Pseudomonadati</taxon>
        <taxon>Spirochaetota</taxon>
        <taxon>Spirochaetia</taxon>
        <taxon>Leptospirales</taxon>
        <taxon>Leptospiraceae</taxon>
        <taxon>Leptospira</taxon>
    </lineage>
</organism>
<dbReference type="RefSeq" id="WP_265350322.1">
    <property type="nucleotide sequence ID" value="NZ_JAMQPL010000001.1"/>
</dbReference>
<evidence type="ECO:0000313" key="3">
    <source>
        <dbReference type="EMBL" id="MCW7528808.1"/>
    </source>
</evidence>
<dbReference type="Proteomes" id="UP001208912">
    <property type="component" value="Unassembled WGS sequence"/>
</dbReference>
<keyword evidence="5" id="KW-1185">Reference proteome</keyword>
<feature type="domain" description="YokE-like PH" evidence="1">
    <location>
        <begin position="40"/>
        <end position="133"/>
    </location>
</feature>